<dbReference type="InterPro" id="IPR011545">
    <property type="entry name" value="DEAD/DEAH_box_helicase_dom"/>
</dbReference>
<dbReference type="GO" id="GO:0016787">
    <property type="term" value="F:hydrolase activity"/>
    <property type="evidence" value="ECO:0007669"/>
    <property type="project" value="UniProtKB-KW"/>
</dbReference>
<keyword evidence="11" id="KW-0255">Endonuclease</keyword>
<feature type="domain" description="Helicase ATP-binding" evidence="9">
    <location>
        <begin position="245"/>
        <end position="423"/>
    </location>
</feature>
<dbReference type="Pfam" id="PF18019">
    <property type="entry name" value="Cas3_HD"/>
    <property type="match status" value="1"/>
</dbReference>
<protein>
    <submittedName>
        <fullName evidence="11">CRISPR-associated endonuclease Cas3</fullName>
    </submittedName>
</protein>
<evidence type="ECO:0000259" key="10">
    <source>
        <dbReference type="PROSITE" id="PS51643"/>
    </source>
</evidence>
<keyword evidence="11" id="KW-0540">Nuclease</keyword>
<keyword evidence="5" id="KW-0378">Hydrolase</keyword>
<accession>A0AAX1C7Y4</accession>
<dbReference type="Pfam" id="PF00270">
    <property type="entry name" value="DEAD"/>
    <property type="match status" value="1"/>
</dbReference>
<evidence type="ECO:0000313" key="11">
    <source>
        <dbReference type="EMBL" id="PWD74133.1"/>
    </source>
</evidence>
<dbReference type="GO" id="GO:0051607">
    <property type="term" value="P:defense response to virus"/>
    <property type="evidence" value="ECO:0007669"/>
    <property type="project" value="UniProtKB-KW"/>
</dbReference>
<dbReference type="Pfam" id="PF22590">
    <property type="entry name" value="Cas3-like_C_2"/>
    <property type="match status" value="1"/>
</dbReference>
<evidence type="ECO:0000256" key="4">
    <source>
        <dbReference type="ARBA" id="ARBA00022741"/>
    </source>
</evidence>
<proteinExistence type="inferred from homology"/>
<dbReference type="Gene3D" id="1.10.3210.30">
    <property type="match status" value="1"/>
</dbReference>
<dbReference type="GO" id="GO:0004386">
    <property type="term" value="F:helicase activity"/>
    <property type="evidence" value="ECO:0007669"/>
    <property type="project" value="UniProtKB-KW"/>
</dbReference>
<dbReference type="InterPro" id="IPR038257">
    <property type="entry name" value="CRISPR-assoc_Cas3_HD_sf"/>
</dbReference>
<evidence type="ECO:0000256" key="1">
    <source>
        <dbReference type="ARBA" id="ARBA00006847"/>
    </source>
</evidence>
<dbReference type="RefSeq" id="WP_109105086.1">
    <property type="nucleotide sequence ID" value="NZ_JALDNQ010000034.1"/>
</dbReference>
<dbReference type="Proteomes" id="UP000245055">
    <property type="component" value="Unassembled WGS sequence"/>
</dbReference>
<evidence type="ECO:0000313" key="12">
    <source>
        <dbReference type="Proteomes" id="UP000245055"/>
    </source>
</evidence>
<dbReference type="GO" id="GO:0046872">
    <property type="term" value="F:metal ion binding"/>
    <property type="evidence" value="ECO:0007669"/>
    <property type="project" value="UniProtKB-KW"/>
</dbReference>
<keyword evidence="8" id="KW-0051">Antiviral defense</keyword>
<evidence type="ECO:0000256" key="2">
    <source>
        <dbReference type="ARBA" id="ARBA00009046"/>
    </source>
</evidence>
<comment type="caution">
    <text evidence="11">The sequence shown here is derived from an EMBL/GenBank/DDBJ whole genome shotgun (WGS) entry which is preliminary data.</text>
</comment>
<name>A0AAX1C7Y4_9GAMM</name>
<dbReference type="SUPFAM" id="SSF109604">
    <property type="entry name" value="HD-domain/PDEase-like"/>
    <property type="match status" value="1"/>
</dbReference>
<keyword evidence="6" id="KW-0347">Helicase</keyword>
<keyword evidence="4" id="KW-0547">Nucleotide-binding</keyword>
<evidence type="ECO:0000256" key="6">
    <source>
        <dbReference type="ARBA" id="ARBA00022806"/>
    </source>
</evidence>
<dbReference type="InterPro" id="IPR027417">
    <property type="entry name" value="P-loop_NTPase"/>
</dbReference>
<evidence type="ECO:0000256" key="7">
    <source>
        <dbReference type="ARBA" id="ARBA00022840"/>
    </source>
</evidence>
<dbReference type="GO" id="GO:0005524">
    <property type="term" value="F:ATP binding"/>
    <property type="evidence" value="ECO:0007669"/>
    <property type="project" value="UniProtKB-KW"/>
</dbReference>
<dbReference type="EMBL" id="QESZ01000011">
    <property type="protein sequence ID" value="PWD74133.1"/>
    <property type="molecule type" value="Genomic_DNA"/>
</dbReference>
<dbReference type="Gene3D" id="3.40.50.300">
    <property type="entry name" value="P-loop containing nucleotide triphosphate hydrolases"/>
    <property type="match status" value="2"/>
</dbReference>
<evidence type="ECO:0000256" key="5">
    <source>
        <dbReference type="ARBA" id="ARBA00022801"/>
    </source>
</evidence>
<keyword evidence="3" id="KW-0479">Metal-binding</keyword>
<dbReference type="InterPro" id="IPR054712">
    <property type="entry name" value="Cas3-like_dom"/>
</dbReference>
<dbReference type="GO" id="GO:0003676">
    <property type="term" value="F:nucleic acid binding"/>
    <property type="evidence" value="ECO:0007669"/>
    <property type="project" value="InterPro"/>
</dbReference>
<evidence type="ECO:0000256" key="8">
    <source>
        <dbReference type="ARBA" id="ARBA00023118"/>
    </source>
</evidence>
<gene>
    <name evidence="11" type="ORF">DF213_08520</name>
</gene>
<reference evidence="11 12" key="1">
    <citation type="submission" date="2018-05" db="EMBL/GenBank/DDBJ databases">
        <title>Genomic diversity of pathogens causing Blackleg of Potato in Pakistan.</title>
        <authorList>
            <person name="Sarfraz S."/>
            <person name="Riaz K."/>
            <person name="Oulghazi S."/>
            <person name="Cigna J."/>
            <person name="Sahi S.T."/>
            <person name="Khan S.H."/>
            <person name="Hameed A."/>
            <person name="Faure D."/>
        </authorList>
    </citation>
    <scope>NUCLEOTIDE SEQUENCE [LARGE SCALE GENOMIC DNA]</scope>
    <source>
        <strain evidence="11 12">SS70</strain>
    </source>
</reference>
<comment type="similarity">
    <text evidence="1">In the N-terminal section; belongs to the CRISPR-associated nuclease Cas3-HD family.</text>
</comment>
<dbReference type="NCBIfam" id="TIGR01596">
    <property type="entry name" value="cas3_HD"/>
    <property type="match status" value="1"/>
</dbReference>
<dbReference type="InterPro" id="IPR006483">
    <property type="entry name" value="CRISPR-assoc_Cas3_HD"/>
</dbReference>
<organism evidence="11 12">
    <name type="scientific">Dickeya dianthicola</name>
    <dbReference type="NCBI Taxonomy" id="204039"/>
    <lineage>
        <taxon>Bacteria</taxon>
        <taxon>Pseudomonadati</taxon>
        <taxon>Pseudomonadota</taxon>
        <taxon>Gammaproteobacteria</taxon>
        <taxon>Enterobacterales</taxon>
        <taxon>Pectobacteriaceae</taxon>
        <taxon>Dickeya</taxon>
    </lineage>
</organism>
<dbReference type="GO" id="GO:0004519">
    <property type="term" value="F:endonuclease activity"/>
    <property type="evidence" value="ECO:0007669"/>
    <property type="project" value="UniProtKB-KW"/>
</dbReference>
<dbReference type="PROSITE" id="PS51192">
    <property type="entry name" value="HELICASE_ATP_BIND_1"/>
    <property type="match status" value="1"/>
</dbReference>
<dbReference type="InterPro" id="IPR014001">
    <property type="entry name" value="Helicase_ATP-bd"/>
</dbReference>
<dbReference type="SMART" id="SM00471">
    <property type="entry name" value="HDc"/>
    <property type="match status" value="1"/>
</dbReference>
<feature type="domain" description="HD Cas3-type" evidence="10">
    <location>
        <begin position="18"/>
        <end position="187"/>
    </location>
</feature>
<dbReference type="CDD" id="cd17930">
    <property type="entry name" value="DEXHc_cas3"/>
    <property type="match status" value="1"/>
</dbReference>
<dbReference type="AlphaFoldDB" id="A0AAX1C7Y4"/>
<keyword evidence="7" id="KW-0067">ATP-binding</keyword>
<evidence type="ECO:0000256" key="3">
    <source>
        <dbReference type="ARBA" id="ARBA00022723"/>
    </source>
</evidence>
<evidence type="ECO:0000259" key="9">
    <source>
        <dbReference type="PROSITE" id="PS51192"/>
    </source>
</evidence>
<dbReference type="SMART" id="SM00487">
    <property type="entry name" value="DEXDc"/>
    <property type="match status" value="1"/>
</dbReference>
<dbReference type="SUPFAM" id="SSF52540">
    <property type="entry name" value="P-loop containing nucleoside triphosphate hydrolases"/>
    <property type="match status" value="1"/>
</dbReference>
<dbReference type="InterPro" id="IPR003607">
    <property type="entry name" value="HD/PDEase_dom"/>
</dbReference>
<dbReference type="CDD" id="cd09641">
    <property type="entry name" value="Cas3''_I"/>
    <property type="match status" value="1"/>
</dbReference>
<sequence length="753" mass="83029">MAERLSFIAHVKRNNDGDWSTPHYLDAHLREVAELAAAIAPTALSDWARLAGRWHDLGKYRPPFQDYLRKASGYDAENAHIEQAPGRVSHSIAGARYAITALGKGLGHILAYAISGHHAGLPNGRGDAGSLYNRLTTGDDEYQQAREQAIPADILQAIPVSLPPLSEENIALWLRMLFSCLVDADFLDTERYMSPENAARREKTASLTLASLQPRYQSHMHTLAGRNPQSPLHQLRQSILDETRQAAALAPGLFSLTVPTGGGKTLASLGFALDHALRHGKKRIIYAIPYTSIIEQNAAVFRQALGEEAVIEHHCNLDNSDDARARLACENWDAPVIVTTNVQLFESLHAARPSRCRKLHNLADSVIILDEAQQLPRDFHAPITQVMQQLTELFGVSWVLCTATQPVLEAQRNPFGQLLMPGLTQVREIIARPTQLADSLRRVEVRFSLTPCDWQTLATDLAAQAGVLCIVNTRADARTLYRLLADDPDVLHLSAQMCAEHRSQVIAEIKQRLAARQQGDNRPLRVISTQLVEAGVDLDFPTVWRAIAGLDAIAQAAGRCNREGQLTRPGIVQVFMPPALPPAGALRQAAQCTLEMVNAGLLTDPLSPAAFRDYFTRFNSKGERDRHGIGRLLRAEPDSEIGLALCFRDAAEKFRLIDDTGVAVIVPWQPDDEEPSPVEYWLQCLESDAGAHWVYRKLQRYSVNVPQTLAARLQALGALQPRAGLLVLLESHYCRNTGVKLPEALLSAEDSVI</sequence>
<dbReference type="PROSITE" id="PS51643">
    <property type="entry name" value="HD_CAS3"/>
    <property type="match status" value="1"/>
</dbReference>
<comment type="similarity">
    <text evidence="2">In the central section; belongs to the CRISPR-associated helicase Cas3 family.</text>
</comment>